<feature type="transmembrane region" description="Helical" evidence="2">
    <location>
        <begin position="39"/>
        <end position="60"/>
    </location>
</feature>
<feature type="compositionally biased region" description="Polar residues" evidence="1">
    <location>
        <begin position="1"/>
        <end position="17"/>
    </location>
</feature>
<proteinExistence type="predicted"/>
<keyword evidence="4" id="KW-1185">Reference proteome</keyword>
<dbReference type="AlphaFoldDB" id="A0A9P4WTM7"/>
<sequence>MSTISDTDEPSSSQQNRGKPPYSPTHAGLGGFPDVVPDIPITAVFLVLYLSLGVVHIKILKSNKGRGHKFIFNGALLGKLKLTDYYQHIS</sequence>
<feature type="region of interest" description="Disordered" evidence="1">
    <location>
        <begin position="1"/>
        <end position="26"/>
    </location>
</feature>
<evidence type="ECO:0000313" key="4">
    <source>
        <dbReference type="Proteomes" id="UP000758155"/>
    </source>
</evidence>
<organism evidence="3 4">
    <name type="scientific">Didymella heteroderae</name>
    <dbReference type="NCBI Taxonomy" id="1769908"/>
    <lineage>
        <taxon>Eukaryota</taxon>
        <taxon>Fungi</taxon>
        <taxon>Dikarya</taxon>
        <taxon>Ascomycota</taxon>
        <taxon>Pezizomycotina</taxon>
        <taxon>Dothideomycetes</taxon>
        <taxon>Pleosporomycetidae</taxon>
        <taxon>Pleosporales</taxon>
        <taxon>Pleosporineae</taxon>
        <taxon>Didymellaceae</taxon>
        <taxon>Didymella</taxon>
    </lineage>
</organism>
<evidence type="ECO:0000256" key="2">
    <source>
        <dbReference type="SAM" id="Phobius"/>
    </source>
</evidence>
<accession>A0A9P4WTM7</accession>
<dbReference type="OrthoDB" id="3357002at2759"/>
<dbReference type="EMBL" id="SWKV01000016">
    <property type="protein sequence ID" value="KAF3042355.1"/>
    <property type="molecule type" value="Genomic_DNA"/>
</dbReference>
<keyword evidence="2" id="KW-0472">Membrane</keyword>
<gene>
    <name evidence="3" type="ORF">E8E12_004752</name>
</gene>
<name>A0A9P4WTM7_9PLEO</name>
<keyword evidence="2" id="KW-0812">Transmembrane</keyword>
<protein>
    <submittedName>
        <fullName evidence="3">Uncharacterized protein</fullName>
    </submittedName>
</protein>
<dbReference type="PANTHER" id="PTHR35184:SF1">
    <property type="entry name" value="INTEGRAL MEMBRANE PROTEIN"/>
    <property type="match status" value="1"/>
</dbReference>
<comment type="caution">
    <text evidence="3">The sequence shown here is derived from an EMBL/GenBank/DDBJ whole genome shotgun (WGS) entry which is preliminary data.</text>
</comment>
<evidence type="ECO:0000256" key="1">
    <source>
        <dbReference type="SAM" id="MobiDB-lite"/>
    </source>
</evidence>
<dbReference type="PANTHER" id="PTHR35184">
    <property type="entry name" value="YALI0C10208P"/>
    <property type="match status" value="1"/>
</dbReference>
<keyword evidence="2" id="KW-1133">Transmembrane helix</keyword>
<dbReference type="Proteomes" id="UP000758155">
    <property type="component" value="Unassembled WGS sequence"/>
</dbReference>
<reference evidence="3" key="1">
    <citation type="submission" date="2019-04" db="EMBL/GenBank/DDBJ databases">
        <title>Sequencing of skin fungus with MAO and IRED activity.</title>
        <authorList>
            <person name="Marsaioli A.J."/>
            <person name="Bonatto J.M.C."/>
            <person name="Reis Junior O."/>
        </authorList>
    </citation>
    <scope>NUCLEOTIDE SEQUENCE</scope>
    <source>
        <strain evidence="3">28M1</strain>
    </source>
</reference>
<evidence type="ECO:0000313" key="3">
    <source>
        <dbReference type="EMBL" id="KAF3042355.1"/>
    </source>
</evidence>